<keyword evidence="2" id="KW-1185">Reference proteome</keyword>
<organism evidence="1 2">
    <name type="scientific">Desemzia incerta</name>
    <dbReference type="NCBI Taxonomy" id="82801"/>
    <lineage>
        <taxon>Bacteria</taxon>
        <taxon>Bacillati</taxon>
        <taxon>Bacillota</taxon>
        <taxon>Bacilli</taxon>
        <taxon>Lactobacillales</taxon>
        <taxon>Carnobacteriaceae</taxon>
        <taxon>Desemzia</taxon>
    </lineage>
</organism>
<dbReference type="PANTHER" id="PTHR35271">
    <property type="entry name" value="ABC TRANSPORTER, SUBSTRATE-BINDING LIPOPROTEIN-RELATED"/>
    <property type="match status" value="1"/>
</dbReference>
<gene>
    <name evidence="1" type="ORF">SAMN04488506_0988</name>
</gene>
<dbReference type="STRING" id="82801.SAMN04488506_0988"/>
<dbReference type="PANTHER" id="PTHR35271:SF1">
    <property type="entry name" value="ABC TRANSPORTER, SUBSTRATE-BINDING LIPOPROTEIN"/>
    <property type="match status" value="1"/>
</dbReference>
<dbReference type="OrthoDB" id="9776955at2"/>
<dbReference type="InterPro" id="IPR047776">
    <property type="entry name" value="ABC_SBP_TrpX-like"/>
</dbReference>
<reference evidence="1 2" key="1">
    <citation type="submission" date="2016-10" db="EMBL/GenBank/DDBJ databases">
        <authorList>
            <person name="de Groot N.N."/>
        </authorList>
    </citation>
    <scope>NUCLEOTIDE SEQUENCE [LARGE SCALE GENOMIC DNA]</scope>
    <source>
        <strain evidence="1 2">DSM 20581</strain>
    </source>
</reference>
<dbReference type="InterPro" id="IPR007487">
    <property type="entry name" value="ABC_transpt-TYRBP-like"/>
</dbReference>
<dbReference type="NCBIfam" id="NF041285">
    <property type="entry name" value="ABC_SBP_TrpX"/>
    <property type="match status" value="1"/>
</dbReference>
<name>A0A1I5WNF7_9LACT</name>
<dbReference type="Gene3D" id="3.40.50.2300">
    <property type="match status" value="2"/>
</dbReference>
<evidence type="ECO:0000313" key="2">
    <source>
        <dbReference type="Proteomes" id="UP000199136"/>
    </source>
</evidence>
<proteinExistence type="predicted"/>
<evidence type="ECO:0000313" key="1">
    <source>
        <dbReference type="EMBL" id="SFQ21239.1"/>
    </source>
</evidence>
<dbReference type="AlphaFoldDB" id="A0A1I5WNF7"/>
<dbReference type="Proteomes" id="UP000199136">
    <property type="component" value="Unassembled WGS sequence"/>
</dbReference>
<dbReference type="SUPFAM" id="SSF53822">
    <property type="entry name" value="Periplasmic binding protein-like I"/>
    <property type="match status" value="1"/>
</dbReference>
<dbReference type="InterPro" id="IPR028082">
    <property type="entry name" value="Peripla_BP_I"/>
</dbReference>
<sequence>MKKMIGFIAILTILLTYAFISDVRSTTETAQKDLPVVGLLQLTSHPALDLISQGIIDALNEEGFVDGETMILDFQNAQGDQSNLNSMSTRFVSRDADIMIGIATPAAQALANASSDIPIVLGAITDPEASNLVASNEQPGGNITGVSDATPIKEQLNLLKDLLPDAKNIGILYSSSEDNSIVQGKQAEELAKELGFETTTMTVSSTNDVAQIGAALASQVDAIWVPTDNTIASAMNTLVSATDAEGIPIIPAVDTMVEQGGLATVGLNQYELGKLAGEMTAAILKGEIEPATSPIQYLEQGDIFINQEKAAELGITIPQSILEQAVNID</sequence>
<dbReference type="EMBL" id="FOXW01000003">
    <property type="protein sequence ID" value="SFQ21239.1"/>
    <property type="molecule type" value="Genomic_DNA"/>
</dbReference>
<protein>
    <submittedName>
        <fullName evidence="1">Putative ABC transport system substrate-binding protein</fullName>
    </submittedName>
</protein>
<dbReference type="Pfam" id="PF04392">
    <property type="entry name" value="ABC_sub_bind"/>
    <property type="match status" value="1"/>
</dbReference>
<dbReference type="CDD" id="cd06325">
    <property type="entry name" value="PBP1_ABC_unchar_transporter"/>
    <property type="match status" value="1"/>
</dbReference>
<dbReference type="RefSeq" id="WP_092480042.1">
    <property type="nucleotide sequence ID" value="NZ_FOXW01000003.1"/>
</dbReference>
<accession>A0A1I5WNF7</accession>